<accession>A0ACC8X8R8</accession>
<dbReference type="Proteomes" id="UP000188605">
    <property type="component" value="Unassembled WGS sequence"/>
</dbReference>
<evidence type="ECO:0000313" key="2">
    <source>
        <dbReference type="Proteomes" id="UP000188605"/>
    </source>
</evidence>
<protein>
    <submittedName>
        <fullName evidence="1">Uncharacterized protein</fullName>
    </submittedName>
</protein>
<comment type="caution">
    <text evidence="1">The sequence shown here is derived from an EMBL/GenBank/DDBJ whole genome shotgun (WGS) entry which is preliminary data.</text>
</comment>
<keyword evidence="2" id="KW-1185">Reference proteome</keyword>
<dbReference type="EMBL" id="LJDB01000089">
    <property type="protein sequence ID" value="ONI38361.1"/>
    <property type="molecule type" value="Genomic_DNA"/>
</dbReference>
<sequence length="141" mass="15780">MIDNEKIKIITSVKDWESAIKEVAQILLDLGSITTEYIDAMIKNVKENGSYIVIGPYIALPHAKREKGVLKTDISMLKLEKEVAFPNNKPVKLLICLAARNDDEHLDILSQIGDLLLDDDKVEKVLKSNDINELRGLINGL</sequence>
<evidence type="ECO:0000313" key="1">
    <source>
        <dbReference type="EMBL" id="ONI38361.1"/>
    </source>
</evidence>
<organism evidence="1 2">
    <name type="scientific">Candidatus Epulonipiscium fishelsonii</name>
    <dbReference type="NCBI Taxonomy" id="77094"/>
    <lineage>
        <taxon>Bacteria</taxon>
        <taxon>Bacillati</taxon>
        <taxon>Bacillota</taxon>
        <taxon>Clostridia</taxon>
        <taxon>Lachnospirales</taxon>
        <taxon>Lachnospiraceae</taxon>
        <taxon>Candidatus Epulonipiscium</taxon>
    </lineage>
</organism>
<proteinExistence type="predicted"/>
<name>A0ACC8X8R8_9FIRM</name>
<reference evidence="1" key="1">
    <citation type="submission" date="2016-08" db="EMBL/GenBank/DDBJ databases">
        <authorList>
            <person name="Ngugi D.K."/>
            <person name="Miyake S."/>
            <person name="Stingl U."/>
        </authorList>
    </citation>
    <scope>NUCLEOTIDE SEQUENCE</scope>
    <source>
        <strain evidence="1">SCG-B11WGA-EpuloA1</strain>
    </source>
</reference>
<gene>
    <name evidence="1" type="ORF">AN396_10910</name>
</gene>